<dbReference type="AlphaFoldDB" id="A0A7R9FID4"/>
<evidence type="ECO:0000313" key="1">
    <source>
        <dbReference type="EMBL" id="CAD7454025.1"/>
    </source>
</evidence>
<organism evidence="1">
    <name type="scientific">Timema tahoe</name>
    <dbReference type="NCBI Taxonomy" id="61484"/>
    <lineage>
        <taxon>Eukaryota</taxon>
        <taxon>Metazoa</taxon>
        <taxon>Ecdysozoa</taxon>
        <taxon>Arthropoda</taxon>
        <taxon>Hexapoda</taxon>
        <taxon>Insecta</taxon>
        <taxon>Pterygota</taxon>
        <taxon>Neoptera</taxon>
        <taxon>Polyneoptera</taxon>
        <taxon>Phasmatodea</taxon>
        <taxon>Timematodea</taxon>
        <taxon>Timematoidea</taxon>
        <taxon>Timematidae</taxon>
        <taxon>Timema</taxon>
    </lineage>
</organism>
<gene>
    <name evidence="1" type="ORF">TTEB3V08_LOCUS2142</name>
</gene>
<sequence>MEGLPQEDTETCTAAMNIMIVREVTATRVPPLLLQQVPYLLEIEALPPPQWPLLPVDMLMDMTLFISKLMKWVHSPKPALVDVIRRDSNSQETLSSPDTIELSQRCCLAARLASQHPLSLLLQTSESRRACAVRILDSLLECVPRMAIVPWASGDLSRLFILPIRLYQLRGDRSGYPGSYVARFTGNANASQLRGREPISVQQVRVASQAPNDTQSLSKYKDSTMYLLTVLGRGRYHPKTRSVIVALAALLVAPNKAGYHRGGIWGDGHNSGYQYPTWGQYGDSRTTAAASAASSNYGSSSAAAAASSSRRYGDTYIGYGYPGIWGGNGDSRATATAAASASKRYGDKYSGYGYPGIWGGYGDSRATAAAAASASKRYGDKYSGYGYPGIWGSYGDSSDTTAASAASSNKYGAGFGAAAASAYRRYGGRFYPGIWDHYKDSSVTSAASAASSGSGAASTTAASTASKGYSEIYGSYGLGYKGVYGGYGYPSIWGNHRDSSAASAASAASSGSAAASAAASAARKYGTGYGGYGLGYDGLHHRYEYSDIRGGYGEFSTAGAESDVSSNYGTAFRGYSGDYGKFNV</sequence>
<reference evidence="1" key="1">
    <citation type="submission" date="2020-11" db="EMBL/GenBank/DDBJ databases">
        <authorList>
            <person name="Tran Van P."/>
        </authorList>
    </citation>
    <scope>NUCLEOTIDE SEQUENCE</scope>
</reference>
<protein>
    <submittedName>
        <fullName evidence="1">Uncharacterized protein</fullName>
    </submittedName>
</protein>
<accession>A0A7R9FID4</accession>
<dbReference type="EMBL" id="OE000487">
    <property type="protein sequence ID" value="CAD7454025.1"/>
    <property type="molecule type" value="Genomic_DNA"/>
</dbReference>
<proteinExistence type="predicted"/>
<name>A0A7R9FID4_9NEOP</name>